<proteinExistence type="predicted"/>
<reference evidence="2" key="1">
    <citation type="submission" date="2017-09" db="EMBL/GenBank/DDBJ databases">
        <title>Depth-based differentiation of microbial function through sediment-hosted aquifers and enrichment of novel symbionts in the deep terrestrial subsurface.</title>
        <authorList>
            <person name="Probst A.J."/>
            <person name="Ladd B."/>
            <person name="Jarett J.K."/>
            <person name="Geller-Mcgrath D.E."/>
            <person name="Sieber C.M.K."/>
            <person name="Emerson J.B."/>
            <person name="Anantharaman K."/>
            <person name="Thomas B.C."/>
            <person name="Malmstrom R."/>
            <person name="Stieglmeier M."/>
            <person name="Klingl A."/>
            <person name="Woyke T."/>
            <person name="Ryan C.M."/>
            <person name="Banfield J.F."/>
        </authorList>
    </citation>
    <scope>NUCLEOTIDE SEQUENCE [LARGE SCALE GENOMIC DNA]</scope>
</reference>
<dbReference type="AlphaFoldDB" id="A0A2H0V604"/>
<comment type="caution">
    <text evidence="1">The sequence shown here is derived from an EMBL/GenBank/DDBJ whole genome shotgun (WGS) entry which is preliminary data.</text>
</comment>
<organism evidence="1 2">
    <name type="scientific">Candidatus Falkowbacteria bacterium CG10_big_fil_rev_8_21_14_0_10_39_11</name>
    <dbReference type="NCBI Taxonomy" id="1974565"/>
    <lineage>
        <taxon>Bacteria</taxon>
        <taxon>Candidatus Falkowiibacteriota</taxon>
    </lineage>
</organism>
<name>A0A2H0V604_9BACT</name>
<dbReference type="EMBL" id="PFAP01000004">
    <property type="protein sequence ID" value="PIR94492.1"/>
    <property type="molecule type" value="Genomic_DNA"/>
</dbReference>
<evidence type="ECO:0000313" key="2">
    <source>
        <dbReference type="Proteomes" id="UP000229901"/>
    </source>
</evidence>
<sequence>MFTNTEEGDIIAKRSLILRHSAKFYIPPRLSFISNLDLVGCEFLESLPEQLIVRDTLFLDKGCSDLVRSQADAFKKNNQIGDLQYI</sequence>
<dbReference type="Proteomes" id="UP000229901">
    <property type="component" value="Unassembled WGS sequence"/>
</dbReference>
<gene>
    <name evidence="1" type="ORF">COT97_00915</name>
</gene>
<accession>A0A2H0V604</accession>
<evidence type="ECO:0000313" key="1">
    <source>
        <dbReference type="EMBL" id="PIR94492.1"/>
    </source>
</evidence>
<protein>
    <submittedName>
        <fullName evidence="1">Uncharacterized protein</fullName>
    </submittedName>
</protein>